<dbReference type="Gene3D" id="3.20.20.80">
    <property type="entry name" value="Glycosidases"/>
    <property type="match status" value="1"/>
</dbReference>
<dbReference type="PANTHER" id="PTHR11177:SF317">
    <property type="entry name" value="CHITINASE 12-RELATED"/>
    <property type="match status" value="1"/>
</dbReference>
<keyword evidence="1" id="KW-1015">Disulfide bond</keyword>
<evidence type="ECO:0000313" key="6">
    <source>
        <dbReference type="Proteomes" id="UP000828390"/>
    </source>
</evidence>
<dbReference type="InterPro" id="IPR011583">
    <property type="entry name" value="Chitinase_II/V-like_cat"/>
</dbReference>
<dbReference type="InterPro" id="IPR029070">
    <property type="entry name" value="Chitinase_insertion_sf"/>
</dbReference>
<reference evidence="5" key="2">
    <citation type="submission" date="2020-11" db="EMBL/GenBank/DDBJ databases">
        <authorList>
            <person name="McCartney M.A."/>
            <person name="Auch B."/>
            <person name="Kono T."/>
            <person name="Mallez S."/>
            <person name="Becker A."/>
            <person name="Gohl D.M."/>
            <person name="Silverstein K.A.T."/>
            <person name="Koren S."/>
            <person name="Bechman K.B."/>
            <person name="Herman A."/>
            <person name="Abrahante J.E."/>
            <person name="Garbe J."/>
        </authorList>
    </citation>
    <scope>NUCLEOTIDE SEQUENCE</scope>
    <source>
        <strain evidence="5">Duluth1</strain>
        <tissue evidence="5">Whole animal</tissue>
    </source>
</reference>
<dbReference type="PROSITE" id="PS51910">
    <property type="entry name" value="GH18_2"/>
    <property type="match status" value="1"/>
</dbReference>
<dbReference type="GO" id="GO:0008061">
    <property type="term" value="F:chitin binding"/>
    <property type="evidence" value="ECO:0007669"/>
    <property type="project" value="InterPro"/>
</dbReference>
<dbReference type="InterPro" id="IPR017853">
    <property type="entry name" value="GH"/>
</dbReference>
<dbReference type="Pfam" id="PF00704">
    <property type="entry name" value="Glyco_hydro_18"/>
    <property type="match status" value="1"/>
</dbReference>
<evidence type="ECO:0000256" key="3">
    <source>
        <dbReference type="SAM" id="SignalP"/>
    </source>
</evidence>
<dbReference type="PANTHER" id="PTHR11177">
    <property type="entry name" value="CHITINASE"/>
    <property type="match status" value="1"/>
</dbReference>
<dbReference type="EMBL" id="JAIWYP010000008">
    <property type="protein sequence ID" value="KAH3789293.1"/>
    <property type="molecule type" value="Genomic_DNA"/>
</dbReference>
<keyword evidence="6" id="KW-1185">Reference proteome</keyword>
<feature type="compositionally biased region" description="Polar residues" evidence="2">
    <location>
        <begin position="768"/>
        <end position="779"/>
    </location>
</feature>
<dbReference type="AlphaFoldDB" id="A0A9D4F0E5"/>
<protein>
    <recommendedName>
        <fullName evidence="4">GH18 domain-containing protein</fullName>
    </recommendedName>
</protein>
<dbReference type="InterPro" id="IPR050314">
    <property type="entry name" value="Glycosyl_Hydrlase_18"/>
</dbReference>
<feature type="compositionally biased region" description="Polar residues" evidence="2">
    <location>
        <begin position="850"/>
        <end position="867"/>
    </location>
</feature>
<accession>A0A9D4F0E5</accession>
<dbReference type="SUPFAM" id="SSF54556">
    <property type="entry name" value="Chitinase insertion domain"/>
    <property type="match status" value="1"/>
</dbReference>
<feature type="region of interest" description="Disordered" evidence="2">
    <location>
        <begin position="848"/>
        <end position="896"/>
    </location>
</feature>
<dbReference type="GO" id="GO:0005576">
    <property type="term" value="C:extracellular region"/>
    <property type="evidence" value="ECO:0007669"/>
    <property type="project" value="TreeGrafter"/>
</dbReference>
<feature type="domain" description="GH18" evidence="4">
    <location>
        <begin position="285"/>
        <end position="648"/>
    </location>
</feature>
<dbReference type="GO" id="GO:0005975">
    <property type="term" value="P:carbohydrate metabolic process"/>
    <property type="evidence" value="ECO:0007669"/>
    <property type="project" value="InterPro"/>
</dbReference>
<feature type="compositionally biased region" description="Acidic residues" evidence="2">
    <location>
        <begin position="870"/>
        <end position="879"/>
    </location>
</feature>
<dbReference type="Gene3D" id="3.10.50.10">
    <property type="match status" value="1"/>
</dbReference>
<dbReference type="GO" id="GO:0006032">
    <property type="term" value="P:chitin catabolic process"/>
    <property type="evidence" value="ECO:0007669"/>
    <property type="project" value="TreeGrafter"/>
</dbReference>
<gene>
    <name evidence="5" type="ORF">DPMN_167468</name>
</gene>
<feature type="compositionally biased region" description="Polar residues" evidence="2">
    <location>
        <begin position="815"/>
        <end position="827"/>
    </location>
</feature>
<keyword evidence="3" id="KW-0732">Signal</keyword>
<dbReference type="SUPFAM" id="SSF51445">
    <property type="entry name" value="(Trans)glycosidases"/>
    <property type="match status" value="1"/>
</dbReference>
<feature type="compositionally biased region" description="Polar residues" evidence="2">
    <location>
        <begin position="790"/>
        <end position="801"/>
    </location>
</feature>
<comment type="caution">
    <text evidence="5">The sequence shown here is derived from an EMBL/GenBank/DDBJ whole genome shotgun (WGS) entry which is preliminary data.</text>
</comment>
<evidence type="ECO:0000259" key="4">
    <source>
        <dbReference type="PROSITE" id="PS51910"/>
    </source>
</evidence>
<dbReference type="FunFam" id="3.10.50.10:FF:000001">
    <property type="entry name" value="Chitinase 3-like 1"/>
    <property type="match status" value="1"/>
</dbReference>
<feature type="compositionally biased region" description="Acidic residues" evidence="2">
    <location>
        <begin position="886"/>
        <end position="896"/>
    </location>
</feature>
<evidence type="ECO:0000256" key="1">
    <source>
        <dbReference type="ARBA" id="ARBA00023157"/>
    </source>
</evidence>
<dbReference type="SMART" id="SM00636">
    <property type="entry name" value="Glyco_18"/>
    <property type="match status" value="1"/>
</dbReference>
<name>A0A9D4F0E5_DREPO</name>
<evidence type="ECO:0000256" key="2">
    <source>
        <dbReference type="SAM" id="MobiDB-lite"/>
    </source>
</evidence>
<evidence type="ECO:0000313" key="5">
    <source>
        <dbReference type="EMBL" id="KAH3789293.1"/>
    </source>
</evidence>
<reference evidence="5" key="1">
    <citation type="journal article" date="2019" name="bioRxiv">
        <title>The Genome of the Zebra Mussel, Dreissena polymorpha: A Resource for Invasive Species Research.</title>
        <authorList>
            <person name="McCartney M.A."/>
            <person name="Auch B."/>
            <person name="Kono T."/>
            <person name="Mallez S."/>
            <person name="Zhang Y."/>
            <person name="Obille A."/>
            <person name="Becker A."/>
            <person name="Abrahante J.E."/>
            <person name="Garbe J."/>
            <person name="Badalamenti J.P."/>
            <person name="Herman A."/>
            <person name="Mangelson H."/>
            <person name="Liachko I."/>
            <person name="Sullivan S."/>
            <person name="Sone E.D."/>
            <person name="Koren S."/>
            <person name="Silverstein K.A.T."/>
            <person name="Beckman K.B."/>
            <person name="Gohl D.M."/>
        </authorList>
    </citation>
    <scope>NUCLEOTIDE SEQUENCE</scope>
    <source>
        <strain evidence="5">Duluth1</strain>
        <tissue evidence="5">Whole animal</tissue>
    </source>
</reference>
<feature type="chain" id="PRO_5039477776" description="GH18 domain-containing protein" evidence="3">
    <location>
        <begin position="24"/>
        <end position="896"/>
    </location>
</feature>
<proteinExistence type="predicted"/>
<feature type="region of interest" description="Disordered" evidence="2">
    <location>
        <begin position="649"/>
        <end position="673"/>
    </location>
</feature>
<dbReference type="Proteomes" id="UP000828390">
    <property type="component" value="Unassembled WGS sequence"/>
</dbReference>
<feature type="signal peptide" evidence="3">
    <location>
        <begin position="1"/>
        <end position="23"/>
    </location>
</feature>
<dbReference type="InterPro" id="IPR001223">
    <property type="entry name" value="Glyco_hydro18_cat"/>
</dbReference>
<feature type="region of interest" description="Disordered" evidence="2">
    <location>
        <begin position="749"/>
        <end position="827"/>
    </location>
</feature>
<dbReference type="GO" id="GO:0004568">
    <property type="term" value="F:chitinase activity"/>
    <property type="evidence" value="ECO:0007669"/>
    <property type="project" value="TreeGrafter"/>
</dbReference>
<sequence>MVYNQLGIKVLVILSITNHGVWSIAGGLGDRCRENSICDDVETVCIVGKNVCMCRQEYEQQTGRCVLKATTPGTNQLNELHPNRDDQTNNNTLRQLLFNSRRNGDRNTTNDLLASGKDNFASKDNLISAGSINNGTLNKTEFDWSSRSAIQADNNLISIDQNTFRNFSAPDTKGGDSKMKELNANSIFNVSNADTLFNGLRVAKTNTSETGDITQDGETFKNPLLDNTRPNYDPDTELALSKEVRNDGSRQTGEWVEEGLRRTAGGFDAGSANIQTSSSGNSSERKLVCYYSSWALDRHGLGRFLPSDIDAHLCNYLIYEFVTIGNDFRLEMINSFADQYLYNTFNMLKLKNNSLKTMISLNGVKNIDGLIGTMMASGEQRMTFIDSCIRLLRFWGFDGLEIDLEFLLSQGTTTEDMSNFLKLLKELYEEFSKEANSSGWPQLFVSLAVTTKHIDVFSNQIMDKLDRYVHFVSLMLFDPREVNVTSIRGPLFQDFQNNVGYAESFLAKAGFTKSHICVGLPAYGRTFTLGETTNSSAASAPLQPGIQGNYTLQPGFLSFYEVCRFADTATSTRCRDPYTKEPYITSGNQLIAYEDTESLTYKINWIRDNNFGGASIWGLDLDDFQAMCRSSHQNFPLIRLLEQGLREHIVPPESGDGPCRPNNSSQKSTKTGTVEGNVVTNVTEKTQSLTNKPDFPAKVYKNDAAINNNEIIKSDQASLIASTTVVQKINTRLSILDLRTATGTTNSPISSVNINGKGKASNAKEFNGGTSPTDNNVSLPPSKAVGNPFVGTTTNRGTWGLQSDPVKADNKTSNKDTTSTVASSNQSSNLSFPLIANQVASDQLMPDSDIINNEQPVDATSDQNQVPSVDDTEVVDEDVQGNPGDDLNEDGVDIIE</sequence>
<organism evidence="5 6">
    <name type="scientific">Dreissena polymorpha</name>
    <name type="common">Zebra mussel</name>
    <name type="synonym">Mytilus polymorpha</name>
    <dbReference type="NCBI Taxonomy" id="45954"/>
    <lineage>
        <taxon>Eukaryota</taxon>
        <taxon>Metazoa</taxon>
        <taxon>Spiralia</taxon>
        <taxon>Lophotrochozoa</taxon>
        <taxon>Mollusca</taxon>
        <taxon>Bivalvia</taxon>
        <taxon>Autobranchia</taxon>
        <taxon>Heteroconchia</taxon>
        <taxon>Euheterodonta</taxon>
        <taxon>Imparidentia</taxon>
        <taxon>Neoheterodontei</taxon>
        <taxon>Myida</taxon>
        <taxon>Dreissenoidea</taxon>
        <taxon>Dreissenidae</taxon>
        <taxon>Dreissena</taxon>
    </lineage>
</organism>